<protein>
    <submittedName>
        <fullName evidence="4">SDR family oxidoreductase</fullName>
    </submittedName>
</protein>
<dbReference type="FunFam" id="3.40.50.720:FF:000173">
    <property type="entry name" value="3-oxoacyl-[acyl-carrier protein] reductase"/>
    <property type="match status" value="1"/>
</dbReference>
<dbReference type="PANTHER" id="PTHR42879:SF2">
    <property type="entry name" value="3-OXOACYL-[ACYL-CARRIER-PROTEIN] REDUCTASE FABG"/>
    <property type="match status" value="1"/>
</dbReference>
<dbReference type="GO" id="GO:0008202">
    <property type="term" value="P:steroid metabolic process"/>
    <property type="evidence" value="ECO:0007669"/>
    <property type="project" value="UniProtKB-KW"/>
</dbReference>
<dbReference type="PRINTS" id="PR00080">
    <property type="entry name" value="SDRFAMILY"/>
</dbReference>
<dbReference type="InterPro" id="IPR036291">
    <property type="entry name" value="NAD(P)-bd_dom_sf"/>
</dbReference>
<organism evidence="4 5">
    <name type="scientific">Candidatus Stercoripulliclostridium merdigallinarum</name>
    <dbReference type="NCBI Taxonomy" id="2840951"/>
    <lineage>
        <taxon>Bacteria</taxon>
        <taxon>Bacillati</taxon>
        <taxon>Bacillota</taxon>
        <taxon>Clostridia</taxon>
        <taxon>Eubacteriales</taxon>
        <taxon>Candidatus Stercoripulliclostridium</taxon>
    </lineage>
</organism>
<evidence type="ECO:0000313" key="4">
    <source>
        <dbReference type="EMBL" id="HIU60211.1"/>
    </source>
</evidence>
<evidence type="ECO:0000256" key="2">
    <source>
        <dbReference type="ARBA" id="ARBA00023002"/>
    </source>
</evidence>
<keyword evidence="3" id="KW-0443">Lipid metabolism</keyword>
<dbReference type="AlphaFoldDB" id="A0A9D1MHG3"/>
<evidence type="ECO:0000313" key="5">
    <source>
        <dbReference type="Proteomes" id="UP000824094"/>
    </source>
</evidence>
<dbReference type="EMBL" id="DVNF01000072">
    <property type="protein sequence ID" value="HIU60211.1"/>
    <property type="molecule type" value="Genomic_DNA"/>
</dbReference>
<reference evidence="4" key="2">
    <citation type="journal article" date="2021" name="PeerJ">
        <title>Extensive microbial diversity within the chicken gut microbiome revealed by metagenomics and culture.</title>
        <authorList>
            <person name="Gilroy R."/>
            <person name="Ravi A."/>
            <person name="Getino M."/>
            <person name="Pursley I."/>
            <person name="Horton D.L."/>
            <person name="Alikhan N.F."/>
            <person name="Baker D."/>
            <person name="Gharbi K."/>
            <person name="Hall N."/>
            <person name="Watson M."/>
            <person name="Adriaenssens E.M."/>
            <person name="Foster-Nyarko E."/>
            <person name="Jarju S."/>
            <person name="Secka A."/>
            <person name="Antonio M."/>
            <person name="Oren A."/>
            <person name="Chaudhuri R.R."/>
            <person name="La Ragione R."/>
            <person name="Hildebrand F."/>
            <person name="Pallen M.J."/>
        </authorList>
    </citation>
    <scope>NUCLEOTIDE SEQUENCE</scope>
    <source>
        <strain evidence="4">18911</strain>
    </source>
</reference>
<gene>
    <name evidence="4" type="ORF">IAB05_02330</name>
</gene>
<reference evidence="4" key="1">
    <citation type="submission" date="2020-10" db="EMBL/GenBank/DDBJ databases">
        <authorList>
            <person name="Gilroy R."/>
        </authorList>
    </citation>
    <scope>NUCLEOTIDE SEQUENCE</scope>
    <source>
        <strain evidence="4">18911</strain>
    </source>
</reference>
<keyword evidence="3" id="KW-0753">Steroid metabolism</keyword>
<evidence type="ECO:0000256" key="1">
    <source>
        <dbReference type="ARBA" id="ARBA00006484"/>
    </source>
</evidence>
<name>A0A9D1MHG3_9FIRM</name>
<dbReference type="InterPro" id="IPR002347">
    <property type="entry name" value="SDR_fam"/>
</dbReference>
<dbReference type="PROSITE" id="PS00061">
    <property type="entry name" value="ADH_SHORT"/>
    <property type="match status" value="1"/>
</dbReference>
<dbReference type="GO" id="GO:0032787">
    <property type="term" value="P:monocarboxylic acid metabolic process"/>
    <property type="evidence" value="ECO:0007669"/>
    <property type="project" value="UniProtKB-ARBA"/>
</dbReference>
<proteinExistence type="inferred from homology"/>
<dbReference type="PANTHER" id="PTHR42879">
    <property type="entry name" value="3-OXOACYL-(ACYL-CARRIER-PROTEIN) REDUCTASE"/>
    <property type="match status" value="1"/>
</dbReference>
<dbReference type="Gene3D" id="3.40.50.720">
    <property type="entry name" value="NAD(P)-binding Rossmann-like Domain"/>
    <property type="match status" value="1"/>
</dbReference>
<sequence>MDTFLCYKSGKSTKALVTGGSGGIGGATVRILRALGIDVYFTYNRSSEAAAALSKETGAHAVKCDVSKESDVEALKKAVGTVDYLVLNAGVSSFDQLQDITLDKWNGIIGVNLTGAYLCAKAFATGMIYEKFGRIVAVSSMWGAHGSSCEAHYAASKGGLEAFIKSLAKELGPSGITCNAVAPGFILTKMNAALDAQAVEEIVSETPVGRAGSPEDVAGGIAFLLSDAASFITGTVLTIDGGLTV</sequence>
<dbReference type="Proteomes" id="UP000824094">
    <property type="component" value="Unassembled WGS sequence"/>
</dbReference>
<keyword evidence="2" id="KW-0560">Oxidoreductase</keyword>
<dbReference type="InterPro" id="IPR020904">
    <property type="entry name" value="Sc_DH/Rdtase_CS"/>
</dbReference>
<dbReference type="SUPFAM" id="SSF51735">
    <property type="entry name" value="NAD(P)-binding Rossmann-fold domains"/>
    <property type="match status" value="1"/>
</dbReference>
<comment type="similarity">
    <text evidence="1">Belongs to the short-chain dehydrogenases/reductases (SDR) family.</text>
</comment>
<dbReference type="GO" id="GO:0016491">
    <property type="term" value="F:oxidoreductase activity"/>
    <property type="evidence" value="ECO:0007669"/>
    <property type="project" value="UniProtKB-KW"/>
</dbReference>
<comment type="caution">
    <text evidence="4">The sequence shown here is derived from an EMBL/GenBank/DDBJ whole genome shotgun (WGS) entry which is preliminary data.</text>
</comment>
<dbReference type="Pfam" id="PF13561">
    <property type="entry name" value="adh_short_C2"/>
    <property type="match status" value="1"/>
</dbReference>
<dbReference type="InterPro" id="IPR050259">
    <property type="entry name" value="SDR"/>
</dbReference>
<evidence type="ECO:0000256" key="3">
    <source>
        <dbReference type="ARBA" id="ARBA00023221"/>
    </source>
</evidence>
<dbReference type="PRINTS" id="PR00081">
    <property type="entry name" value="GDHRDH"/>
</dbReference>
<accession>A0A9D1MHG3</accession>